<dbReference type="Proteomes" id="UP000184211">
    <property type="component" value="Unassembled WGS sequence"/>
</dbReference>
<dbReference type="RefSeq" id="WP_072791396.1">
    <property type="nucleotide sequence ID" value="NZ_FQWM01000001.1"/>
</dbReference>
<dbReference type="AlphaFoldDB" id="A0A1M5KXQ5"/>
<dbReference type="SUPFAM" id="SSF52091">
    <property type="entry name" value="SpoIIaa-like"/>
    <property type="match status" value="1"/>
</dbReference>
<dbReference type="EMBL" id="FQWM01000001">
    <property type="protein sequence ID" value="SHG57594.1"/>
    <property type="molecule type" value="Genomic_DNA"/>
</dbReference>
<sequence length="123" mass="13618">MLKITQNGPNRIDIDLNGQIDAVNMRVALDEIMALSEGMENGTMLYRIPEFTMPTLAAIGVEMTYLPRLFVLLGKFDRCAVLTDAAWLKKAAEIEGALIPGIDIKSFDLNEEEAAEKWLSDGD</sequence>
<name>A0A1M5KXQ5_9RHOB</name>
<gene>
    <name evidence="1" type="ORF">SAMN04488044_1103</name>
</gene>
<dbReference type="Pfam" id="PF11964">
    <property type="entry name" value="SpoIIAA-like"/>
    <property type="match status" value="1"/>
</dbReference>
<dbReference type="OrthoDB" id="7619266at2"/>
<keyword evidence="2" id="KW-1185">Reference proteome</keyword>
<protein>
    <submittedName>
        <fullName evidence="1">SpoIIAA-like</fullName>
    </submittedName>
</protein>
<dbReference type="InterPro" id="IPR036513">
    <property type="entry name" value="STAS_dom_sf"/>
</dbReference>
<dbReference type="STRING" id="870908.SAMN04488044_1103"/>
<evidence type="ECO:0000313" key="1">
    <source>
        <dbReference type="EMBL" id="SHG57594.1"/>
    </source>
</evidence>
<dbReference type="Gene3D" id="3.40.50.10600">
    <property type="entry name" value="SpoIIaa-like domains"/>
    <property type="match status" value="1"/>
</dbReference>
<proteinExistence type="predicted"/>
<organism evidence="1 2">
    <name type="scientific">Cognatishimia maritima</name>
    <dbReference type="NCBI Taxonomy" id="870908"/>
    <lineage>
        <taxon>Bacteria</taxon>
        <taxon>Pseudomonadati</taxon>
        <taxon>Pseudomonadota</taxon>
        <taxon>Alphaproteobacteria</taxon>
        <taxon>Rhodobacterales</taxon>
        <taxon>Paracoccaceae</taxon>
        <taxon>Cognatishimia</taxon>
    </lineage>
</organism>
<evidence type="ECO:0000313" key="2">
    <source>
        <dbReference type="Proteomes" id="UP000184211"/>
    </source>
</evidence>
<dbReference type="InterPro" id="IPR038396">
    <property type="entry name" value="SpoIIAA-like_sf"/>
</dbReference>
<reference evidence="2" key="1">
    <citation type="submission" date="2016-11" db="EMBL/GenBank/DDBJ databases">
        <authorList>
            <person name="Varghese N."/>
            <person name="Submissions S."/>
        </authorList>
    </citation>
    <scope>NUCLEOTIDE SEQUENCE [LARGE SCALE GENOMIC DNA]</scope>
    <source>
        <strain evidence="2">DSM 28223</strain>
    </source>
</reference>
<dbReference type="InterPro" id="IPR021866">
    <property type="entry name" value="SpoIIAA-like"/>
</dbReference>
<accession>A0A1M5KXQ5</accession>